<name>A0ABV7HIP1_9GAMM</name>
<sequence>MVWFQWYVLLNVLIITLLALNVSLVRISEKIPNGDGKSIRLKKSIRTHMNGVEQVIAFGLVLLALAQSASDTLLASLVITFTASRVVHMIGMFQVIPILRIGGAALTYLCQLAGLIALAWLLI</sequence>
<keyword evidence="7" id="KW-1185">Reference proteome</keyword>
<keyword evidence="2 5" id="KW-0812">Transmembrane</keyword>
<evidence type="ECO:0000313" key="7">
    <source>
        <dbReference type="Proteomes" id="UP001595476"/>
    </source>
</evidence>
<reference evidence="7" key="1">
    <citation type="journal article" date="2019" name="Int. J. Syst. Evol. Microbiol.">
        <title>The Global Catalogue of Microorganisms (GCM) 10K type strain sequencing project: providing services to taxonomists for standard genome sequencing and annotation.</title>
        <authorList>
            <consortium name="The Broad Institute Genomics Platform"/>
            <consortium name="The Broad Institute Genome Sequencing Center for Infectious Disease"/>
            <person name="Wu L."/>
            <person name="Ma J."/>
        </authorList>
    </citation>
    <scope>NUCLEOTIDE SEQUENCE [LARGE SCALE GENOMIC DNA]</scope>
    <source>
        <strain evidence="7">KCTC 52438</strain>
    </source>
</reference>
<evidence type="ECO:0000256" key="5">
    <source>
        <dbReference type="SAM" id="Phobius"/>
    </source>
</evidence>
<gene>
    <name evidence="6" type="ORF">ACFOEK_15895</name>
</gene>
<keyword evidence="3 5" id="KW-1133">Transmembrane helix</keyword>
<feature type="transmembrane region" description="Helical" evidence="5">
    <location>
        <begin position="48"/>
        <end position="67"/>
    </location>
</feature>
<comment type="subcellular location">
    <subcellularLocation>
        <location evidence="1">Membrane</location>
    </subcellularLocation>
</comment>
<organism evidence="6 7">
    <name type="scientific">Litoribrevibacter euphylliae</name>
    <dbReference type="NCBI Taxonomy" id="1834034"/>
    <lineage>
        <taxon>Bacteria</taxon>
        <taxon>Pseudomonadati</taxon>
        <taxon>Pseudomonadota</taxon>
        <taxon>Gammaproteobacteria</taxon>
        <taxon>Oceanospirillales</taxon>
        <taxon>Oceanospirillaceae</taxon>
        <taxon>Litoribrevibacter</taxon>
    </lineage>
</organism>
<dbReference type="RefSeq" id="WP_386722448.1">
    <property type="nucleotide sequence ID" value="NZ_JBHRSZ010000007.1"/>
</dbReference>
<keyword evidence="4 5" id="KW-0472">Membrane</keyword>
<dbReference type="EMBL" id="JBHRSZ010000007">
    <property type="protein sequence ID" value="MFC3152518.1"/>
    <property type="molecule type" value="Genomic_DNA"/>
</dbReference>
<evidence type="ECO:0000313" key="6">
    <source>
        <dbReference type="EMBL" id="MFC3152518.1"/>
    </source>
</evidence>
<dbReference type="InterPro" id="IPR023352">
    <property type="entry name" value="MAPEG-like_dom_sf"/>
</dbReference>
<accession>A0ABV7HIP1</accession>
<comment type="caution">
    <text evidence="6">The sequence shown here is derived from an EMBL/GenBank/DDBJ whole genome shotgun (WGS) entry which is preliminary data.</text>
</comment>
<dbReference type="SUPFAM" id="SSF161084">
    <property type="entry name" value="MAPEG domain-like"/>
    <property type="match status" value="1"/>
</dbReference>
<dbReference type="InterPro" id="IPR001129">
    <property type="entry name" value="Membr-assoc_MAPEG"/>
</dbReference>
<proteinExistence type="predicted"/>
<protein>
    <submittedName>
        <fullName evidence="6">MAPEG family protein</fullName>
    </submittedName>
</protein>
<evidence type="ECO:0000256" key="4">
    <source>
        <dbReference type="ARBA" id="ARBA00023136"/>
    </source>
</evidence>
<evidence type="ECO:0000256" key="1">
    <source>
        <dbReference type="ARBA" id="ARBA00004370"/>
    </source>
</evidence>
<feature type="transmembrane region" description="Helical" evidence="5">
    <location>
        <begin position="6"/>
        <end position="27"/>
    </location>
</feature>
<dbReference type="Pfam" id="PF01124">
    <property type="entry name" value="MAPEG"/>
    <property type="match status" value="1"/>
</dbReference>
<feature type="transmembrane region" description="Helical" evidence="5">
    <location>
        <begin position="105"/>
        <end position="122"/>
    </location>
</feature>
<dbReference type="Gene3D" id="1.20.120.550">
    <property type="entry name" value="Membrane associated eicosanoid/glutathione metabolism-like domain"/>
    <property type="match status" value="1"/>
</dbReference>
<evidence type="ECO:0000256" key="3">
    <source>
        <dbReference type="ARBA" id="ARBA00022989"/>
    </source>
</evidence>
<feature type="transmembrane region" description="Helical" evidence="5">
    <location>
        <begin position="73"/>
        <end position="93"/>
    </location>
</feature>
<dbReference type="Proteomes" id="UP001595476">
    <property type="component" value="Unassembled WGS sequence"/>
</dbReference>
<evidence type="ECO:0000256" key="2">
    <source>
        <dbReference type="ARBA" id="ARBA00022692"/>
    </source>
</evidence>